<evidence type="ECO:0000313" key="9">
    <source>
        <dbReference type="EMBL" id="WKN35906.1"/>
    </source>
</evidence>
<feature type="transmembrane region" description="Helical" evidence="7">
    <location>
        <begin position="147"/>
        <end position="165"/>
    </location>
</feature>
<feature type="transmembrane region" description="Helical" evidence="7">
    <location>
        <begin position="365"/>
        <end position="383"/>
    </location>
</feature>
<evidence type="ECO:0000256" key="7">
    <source>
        <dbReference type="SAM" id="Phobius"/>
    </source>
</evidence>
<feature type="transmembrane region" description="Helical" evidence="7">
    <location>
        <begin position="251"/>
        <end position="274"/>
    </location>
</feature>
<dbReference type="GO" id="GO:0005886">
    <property type="term" value="C:plasma membrane"/>
    <property type="evidence" value="ECO:0007669"/>
    <property type="project" value="UniProtKB-SubCell"/>
</dbReference>
<proteinExistence type="inferred from homology"/>
<dbReference type="PANTHER" id="PTHR42775:SF1">
    <property type="entry name" value="PERMEASE RV2963-RELATED"/>
    <property type="match status" value="1"/>
</dbReference>
<dbReference type="AlphaFoldDB" id="A0AA49JDH3"/>
<evidence type="ECO:0000256" key="1">
    <source>
        <dbReference type="ARBA" id="ARBA00004651"/>
    </source>
</evidence>
<dbReference type="PANTHER" id="PTHR42775">
    <property type="entry name" value="PERMEASE RV2963-RELATED"/>
    <property type="match status" value="1"/>
</dbReference>
<dbReference type="Pfam" id="PF03773">
    <property type="entry name" value="ArsP_1"/>
    <property type="match status" value="1"/>
</dbReference>
<feature type="transmembrane region" description="Helical" evidence="7">
    <location>
        <begin position="86"/>
        <end position="107"/>
    </location>
</feature>
<evidence type="ECO:0000256" key="2">
    <source>
        <dbReference type="ARBA" id="ARBA00006386"/>
    </source>
</evidence>
<name>A0AA49JDH3_9BACT</name>
<feature type="transmembrane region" description="Helical" evidence="7">
    <location>
        <begin position="113"/>
        <end position="140"/>
    </location>
</feature>
<feature type="transmembrane region" description="Helical" evidence="7">
    <location>
        <begin position="46"/>
        <end position="65"/>
    </location>
</feature>
<dbReference type="InterPro" id="IPR005524">
    <property type="entry name" value="DUF318"/>
</dbReference>
<accession>A0AA49JDH3</accession>
<keyword evidence="4 7" id="KW-0812">Transmembrane</keyword>
<feature type="signal peptide" evidence="8">
    <location>
        <begin position="1"/>
        <end position="22"/>
    </location>
</feature>
<feature type="chain" id="PRO_5041451634" evidence="8">
    <location>
        <begin position="23"/>
        <end position="428"/>
    </location>
</feature>
<sequence>MKKGKAIILMGMLVLAPMAVFAQEESKNIVDLWGESAKTALGFFWKSGWAFVLGYMVSGAIQAFVPKKKLTSHMGQSNIKSVSLSTFFGSISSSCSFAALAAARSLFLKGAHFVSTVAFMFASTNLVIELGILIFIFLGWQFIVAEVIGGLILITISSILIKLTYPKKWIKEAREKVEEESAEEEDFDWKKRIKSKEGWFLVGKKFVMEWKMAWEDILIGFTIAGFVSVLVPQSFWEAIFLNGMQGELPDFVIRLENALVAPFVAAATFIGSMGNIPLATVLNENGILFAGLMGFIYSDLMVPPLVNMNRKYYGTRVAFYIAGIMYVSIVITALILNYSFDLLGVLPEGSRKVAEVTQFKIDYTFWFNIVFALFTALMLFFNFKTKEMDSGGGGHDHDHGDDGVSFKRIIVYAFALIVAVGLIIYLLF</sequence>
<protein>
    <submittedName>
        <fullName evidence="9">Permease</fullName>
    </submittedName>
</protein>
<feature type="transmembrane region" description="Helical" evidence="7">
    <location>
        <begin position="318"/>
        <end position="340"/>
    </location>
</feature>
<comment type="subcellular location">
    <subcellularLocation>
        <location evidence="1">Cell membrane</location>
        <topology evidence="1">Multi-pass membrane protein</topology>
    </subcellularLocation>
</comment>
<dbReference type="EMBL" id="CP120682">
    <property type="protein sequence ID" value="WKN35906.1"/>
    <property type="molecule type" value="Genomic_DNA"/>
</dbReference>
<evidence type="ECO:0000256" key="3">
    <source>
        <dbReference type="ARBA" id="ARBA00022475"/>
    </source>
</evidence>
<gene>
    <name evidence="9" type="ORF">K4G66_26425</name>
</gene>
<evidence type="ECO:0000256" key="8">
    <source>
        <dbReference type="SAM" id="SignalP"/>
    </source>
</evidence>
<comment type="similarity">
    <text evidence="2">Belongs to the UPF0718 family.</text>
</comment>
<keyword evidence="3" id="KW-1003">Cell membrane</keyword>
<keyword evidence="5 7" id="KW-1133">Transmembrane helix</keyword>
<reference evidence="9" key="2">
    <citation type="journal article" date="2024" name="Antonie Van Leeuwenhoek">
        <title>Roseihalotalea indica gen. nov., sp. nov., a halophilic Bacteroidetes from mesopelagic Southwest Indian Ocean with higher carbohydrate metabolic potential.</title>
        <authorList>
            <person name="Chen B."/>
            <person name="Zhang M."/>
            <person name="Lin D."/>
            <person name="Ye J."/>
            <person name="Tang K."/>
        </authorList>
    </citation>
    <scope>NUCLEOTIDE SEQUENCE</scope>
    <source>
        <strain evidence="9">TK19036</strain>
    </source>
</reference>
<keyword evidence="6 7" id="KW-0472">Membrane</keyword>
<feature type="transmembrane region" description="Helical" evidence="7">
    <location>
        <begin position="286"/>
        <end position="306"/>
    </location>
</feature>
<evidence type="ECO:0000256" key="6">
    <source>
        <dbReference type="ARBA" id="ARBA00023136"/>
    </source>
</evidence>
<evidence type="ECO:0000256" key="5">
    <source>
        <dbReference type="ARBA" id="ARBA00022989"/>
    </source>
</evidence>
<dbReference type="InterPro" id="IPR053166">
    <property type="entry name" value="UPF0718_permease"/>
</dbReference>
<feature type="transmembrane region" description="Helical" evidence="7">
    <location>
        <begin position="217"/>
        <end position="239"/>
    </location>
</feature>
<feature type="transmembrane region" description="Helical" evidence="7">
    <location>
        <begin position="409"/>
        <end position="427"/>
    </location>
</feature>
<organism evidence="9">
    <name type="scientific">Roseihalotalea indica</name>
    <dbReference type="NCBI Taxonomy" id="2867963"/>
    <lineage>
        <taxon>Bacteria</taxon>
        <taxon>Pseudomonadati</taxon>
        <taxon>Bacteroidota</taxon>
        <taxon>Cytophagia</taxon>
        <taxon>Cytophagales</taxon>
        <taxon>Catalimonadaceae</taxon>
        <taxon>Roseihalotalea</taxon>
    </lineage>
</organism>
<evidence type="ECO:0000256" key="4">
    <source>
        <dbReference type="ARBA" id="ARBA00022692"/>
    </source>
</evidence>
<keyword evidence="8" id="KW-0732">Signal</keyword>
<reference evidence="9" key="1">
    <citation type="journal article" date="2023" name="Comput. Struct. Biotechnol. J.">
        <title>Discovery of a novel marine Bacteroidetes with a rich repertoire of carbohydrate-active enzymes.</title>
        <authorList>
            <person name="Chen B."/>
            <person name="Liu G."/>
            <person name="Chen Q."/>
            <person name="Wang H."/>
            <person name="Liu L."/>
            <person name="Tang K."/>
        </authorList>
    </citation>
    <scope>NUCLEOTIDE SEQUENCE</scope>
    <source>
        <strain evidence="9">TK19036</strain>
    </source>
</reference>